<geneLocation type="plasmid" evidence="2">
    <name>pMUM003</name>
</geneLocation>
<proteinExistence type="predicted"/>
<sequence length="64" mass="7394">MRSQALNAASNRQRQRTQQQQRILPNQTCRRDRRTRRTHAPNGNATHLIRLLVADVEHPNSPAS</sequence>
<feature type="compositionally biased region" description="Polar residues" evidence="1">
    <location>
        <begin position="1"/>
        <end position="11"/>
    </location>
</feature>
<evidence type="ECO:0000256" key="1">
    <source>
        <dbReference type="SAM" id="MobiDB-lite"/>
    </source>
</evidence>
<gene>
    <name evidence="2" type="ORF">MUDP_087</name>
</gene>
<reference evidence="2" key="1">
    <citation type="journal article" date="2008" name="BMC Genomics">
        <title>Deciphering the genetic basis for polyketide variation among mycobacteria producing mycolactones.</title>
        <authorList>
            <person name="Pidot S.J."/>
            <person name="Hong H."/>
            <person name="Seemann T."/>
            <person name="Porter J.L."/>
            <person name="Yip M.J."/>
            <person name="Men A."/>
            <person name="Johnson M."/>
            <person name="Wilson P."/>
            <person name="Davies J.K."/>
            <person name="Leadlay P.F."/>
            <person name="Stinear T.P."/>
        </authorList>
    </citation>
    <scope>NUCLEOTIDE SEQUENCE [LARGE SCALE GENOMIC DNA]</scope>
    <source>
        <strain evidence="2">DL240490</strain>
        <plasmid evidence="2">pMUM003</plasmid>
    </source>
</reference>
<feature type="region of interest" description="Disordered" evidence="1">
    <location>
        <begin position="1"/>
        <end position="45"/>
    </location>
</feature>
<organism evidence="2">
    <name type="scientific">Mycobacterium marinum DL240490</name>
    <dbReference type="NCBI Taxonomy" id="459420"/>
    <lineage>
        <taxon>Bacteria</taxon>
        <taxon>Bacillati</taxon>
        <taxon>Actinomycetota</taxon>
        <taxon>Actinomycetes</taxon>
        <taxon>Mycobacteriales</taxon>
        <taxon>Mycobacteriaceae</taxon>
        <taxon>Mycobacterium</taxon>
        <taxon>Mycobacterium ulcerans group</taxon>
    </lineage>
</organism>
<keyword evidence="2" id="KW-0614">Plasmid</keyword>
<evidence type="ECO:0000313" key="2">
    <source>
        <dbReference type="EMBL" id="ACA50997.1"/>
    </source>
</evidence>
<accession>B6CLS3</accession>
<name>B6CLS3_MYCMR</name>
<dbReference type="AlphaFoldDB" id="B6CLS3"/>
<protein>
    <submittedName>
        <fullName evidence="2">Uncharacterized protein</fullName>
    </submittedName>
</protein>
<dbReference type="EMBL" id="EU271967">
    <property type="protein sequence ID" value="ACA50997.1"/>
    <property type="molecule type" value="Genomic_DNA"/>
</dbReference>